<dbReference type="GO" id="GO:0005975">
    <property type="term" value="P:carbohydrate metabolic process"/>
    <property type="evidence" value="ECO:0007669"/>
    <property type="project" value="InterPro"/>
</dbReference>
<protein>
    <recommendedName>
        <fullName evidence="4">Beta-galactosidase</fullName>
        <ecNumber evidence="4">3.2.1.23</ecNumber>
    </recommendedName>
</protein>
<dbReference type="SUPFAM" id="SSF51445">
    <property type="entry name" value="(Trans)glycosidases"/>
    <property type="match status" value="1"/>
</dbReference>
<dbReference type="AlphaFoldDB" id="A0A1U9KP71"/>
<reference evidence="9 10" key="1">
    <citation type="submission" date="2016-03" db="EMBL/GenBank/DDBJ databases">
        <title>Acetic acid bacteria sequencing.</title>
        <authorList>
            <person name="Brandt J."/>
            <person name="Jakob F."/>
            <person name="Vogel R.F."/>
        </authorList>
    </citation>
    <scope>NUCLEOTIDE SEQUENCE [LARGE SCALE GENOMIC DNA]</scope>
    <source>
        <strain evidence="9 10">NBRC 101099</strain>
    </source>
</reference>
<dbReference type="InterPro" id="IPR026283">
    <property type="entry name" value="B-gal_1-like"/>
</dbReference>
<feature type="domain" description="Beta-galactosidase galactose-binding" evidence="8">
    <location>
        <begin position="535"/>
        <end position="591"/>
    </location>
</feature>
<evidence type="ECO:0000256" key="2">
    <source>
        <dbReference type="ARBA" id="ARBA00022801"/>
    </source>
</evidence>
<dbReference type="EMBL" id="CP014691">
    <property type="protein sequence ID" value="AQS87529.1"/>
    <property type="molecule type" value="Genomic_DNA"/>
</dbReference>
<evidence type="ECO:0000313" key="9">
    <source>
        <dbReference type="EMBL" id="AQS87529.1"/>
    </source>
</evidence>
<accession>A0A1U9KP71</accession>
<name>A0A1U9KP71_9PROT</name>
<dbReference type="InterPro" id="IPR048913">
    <property type="entry name" value="BetaGal_gal-bd"/>
</dbReference>
<feature type="domain" description="Beta-galactosidase 1-like first all-beta" evidence="7">
    <location>
        <begin position="401"/>
        <end position="512"/>
    </location>
</feature>
<evidence type="ECO:0000256" key="3">
    <source>
        <dbReference type="ARBA" id="ARBA00023295"/>
    </source>
</evidence>
<dbReference type="InterPro" id="IPR019801">
    <property type="entry name" value="Glyco_hydro_35_CS"/>
</dbReference>
<evidence type="ECO:0000256" key="4">
    <source>
        <dbReference type="RuleBase" id="RU000675"/>
    </source>
</evidence>
<comment type="similarity">
    <text evidence="1 5">Belongs to the glycosyl hydrolase 35 family.</text>
</comment>
<dbReference type="EC" id="3.2.1.23" evidence="4"/>
<dbReference type="Proteomes" id="UP000188604">
    <property type="component" value="Chromosome"/>
</dbReference>
<evidence type="ECO:0000259" key="7">
    <source>
        <dbReference type="Pfam" id="PF21317"/>
    </source>
</evidence>
<keyword evidence="10" id="KW-1185">Reference proteome</keyword>
<evidence type="ECO:0000259" key="8">
    <source>
        <dbReference type="Pfam" id="PF21467"/>
    </source>
</evidence>
<dbReference type="PROSITE" id="PS01182">
    <property type="entry name" value="GLYCOSYL_HYDROL_F35"/>
    <property type="match status" value="1"/>
</dbReference>
<dbReference type="Gene3D" id="3.20.20.80">
    <property type="entry name" value="Glycosidases"/>
    <property type="match status" value="1"/>
</dbReference>
<dbReference type="InterPro" id="IPR048912">
    <property type="entry name" value="BetaGal1-like_ABD1"/>
</dbReference>
<dbReference type="GO" id="GO:0004565">
    <property type="term" value="F:beta-galactosidase activity"/>
    <property type="evidence" value="ECO:0007669"/>
    <property type="project" value="UniProtKB-EC"/>
</dbReference>
<dbReference type="InterPro" id="IPR008979">
    <property type="entry name" value="Galactose-bd-like_sf"/>
</dbReference>
<keyword evidence="3 4" id="KW-0326">Glycosidase</keyword>
<dbReference type="InterPro" id="IPR001944">
    <property type="entry name" value="Glycoside_Hdrlase_35"/>
</dbReference>
<evidence type="ECO:0000256" key="5">
    <source>
        <dbReference type="RuleBase" id="RU003679"/>
    </source>
</evidence>
<dbReference type="Pfam" id="PF21317">
    <property type="entry name" value="BetaGal_ABD_1"/>
    <property type="match status" value="1"/>
</dbReference>
<dbReference type="OrthoDB" id="9813184at2"/>
<dbReference type="PANTHER" id="PTHR23421">
    <property type="entry name" value="BETA-GALACTOSIDASE RELATED"/>
    <property type="match status" value="1"/>
</dbReference>
<dbReference type="Pfam" id="PF21467">
    <property type="entry name" value="BetaGal_gal-bd"/>
    <property type="match status" value="1"/>
</dbReference>
<keyword evidence="2 4" id="KW-0378">Hydrolase</keyword>
<dbReference type="PIRSF" id="PIRSF006336">
    <property type="entry name" value="B-gal"/>
    <property type="match status" value="1"/>
</dbReference>
<organism evidence="9 10">
    <name type="scientific">Neoasaia chiangmaiensis</name>
    <dbReference type="NCBI Taxonomy" id="320497"/>
    <lineage>
        <taxon>Bacteria</taxon>
        <taxon>Pseudomonadati</taxon>
        <taxon>Pseudomonadota</taxon>
        <taxon>Alphaproteobacteria</taxon>
        <taxon>Acetobacterales</taxon>
        <taxon>Acetobacteraceae</taxon>
        <taxon>Neoasaia</taxon>
    </lineage>
</organism>
<comment type="catalytic activity">
    <reaction evidence="4">
        <text>Hydrolysis of terminal non-reducing beta-D-galactose residues in beta-D-galactosides.</text>
        <dbReference type="EC" id="3.2.1.23"/>
    </reaction>
</comment>
<dbReference type="KEGG" id="nch:A0U93_05800"/>
<evidence type="ECO:0000259" key="6">
    <source>
        <dbReference type="Pfam" id="PF01301"/>
    </source>
</evidence>
<dbReference type="STRING" id="320497.A0U93_05800"/>
<feature type="domain" description="Glycoside hydrolase 35 catalytic" evidence="6">
    <location>
        <begin position="48"/>
        <end position="356"/>
    </location>
</feature>
<dbReference type="SUPFAM" id="SSF49785">
    <property type="entry name" value="Galactose-binding domain-like"/>
    <property type="match status" value="1"/>
</dbReference>
<sequence>MLSRRTALTLGLFALGDRLVTSTQAATRPSAARPDGRAHRLTLHPDGFRLDDVPFQIRSGEMHPARIPRREWAHRIAMAKAMGLNTIGIYLIWNTLETSPNVFDLHTDRRNFAAFIRLCQEAGLWVFLRPGPYICGEWDFGGLPPYLLFDGDIALRTRDPAFLSACERYIATLAPVLRPFLSQNGGPILLTQIENEYASFGGDIDYMHWTRNAWERHGIPGPFTIADGLPQLREKRIFLPDCAIGLDGENNIADTRALAPDAPFWISEAYPGWLTHWGEKAMARVDFTKDFHAILRAGVSFNLYVVHGGTNFGFGAGANAHRDGSSFQPVVTSYDYDAPIDEAGRPTAKFHALRAALLQATGTPAAQVPKPPDMTDFQAVIPAHVGRLENLLPPPLHAEHPVSLERGLRQGHGMALYRVTIPPNIGGMLRLPPVHDYARIFLDGTDIGTISRMVPNDADTMIPPAGHPRRLDIWVDSFGHIGYGAALGDRKGLDGPVTLGNHILHDWQIFGLPLGDRFIAQCAPLSPDIDARGFLFRASFDLRAPGGTYVDLSNWKKGYCWINGHLLGRYWHIGPQQRLYCPAEWLKPSGNDLMLLDYHQKEPAPVIGKTSLEN</sequence>
<dbReference type="PRINTS" id="PR00742">
    <property type="entry name" value="GLHYDRLASE35"/>
</dbReference>
<proteinExistence type="inferred from homology"/>
<gene>
    <name evidence="9" type="ORF">A0U93_05800</name>
</gene>
<dbReference type="Gene3D" id="2.60.120.260">
    <property type="entry name" value="Galactose-binding domain-like"/>
    <property type="match status" value="2"/>
</dbReference>
<evidence type="ECO:0000313" key="10">
    <source>
        <dbReference type="Proteomes" id="UP000188604"/>
    </source>
</evidence>
<dbReference type="RefSeq" id="WP_077806517.1">
    <property type="nucleotide sequence ID" value="NZ_BJXS01000002.1"/>
</dbReference>
<evidence type="ECO:0000256" key="1">
    <source>
        <dbReference type="ARBA" id="ARBA00009809"/>
    </source>
</evidence>
<dbReference type="InterPro" id="IPR031330">
    <property type="entry name" value="Gly_Hdrlase_35_cat"/>
</dbReference>
<dbReference type="Pfam" id="PF01301">
    <property type="entry name" value="Glyco_hydro_35"/>
    <property type="match status" value="1"/>
</dbReference>
<dbReference type="InterPro" id="IPR017853">
    <property type="entry name" value="GH"/>
</dbReference>